<name>A0A9K3CXI4_9EUKA</name>
<dbReference type="InterPro" id="IPR036322">
    <property type="entry name" value="WD40_repeat_dom_sf"/>
</dbReference>
<protein>
    <submittedName>
        <fullName evidence="2">Uncharacterized protein</fullName>
    </submittedName>
</protein>
<gene>
    <name evidence="2" type="ORF">KIPB_004809</name>
</gene>
<dbReference type="PROSITE" id="PS50082">
    <property type="entry name" value="WD_REPEATS_2"/>
    <property type="match status" value="1"/>
</dbReference>
<reference evidence="2 3" key="1">
    <citation type="journal article" date="2018" name="PLoS ONE">
        <title>The draft genome of Kipferlia bialata reveals reductive genome evolution in fornicate parasites.</title>
        <authorList>
            <person name="Tanifuji G."/>
            <person name="Takabayashi S."/>
            <person name="Kume K."/>
            <person name="Takagi M."/>
            <person name="Nakayama T."/>
            <person name="Kamikawa R."/>
            <person name="Inagaki Y."/>
            <person name="Hashimoto T."/>
        </authorList>
    </citation>
    <scope>NUCLEOTIDE SEQUENCE [LARGE SCALE GENOMIC DNA]</scope>
    <source>
        <strain evidence="2">NY0173</strain>
    </source>
</reference>
<organism evidence="2 3">
    <name type="scientific">Kipferlia bialata</name>
    <dbReference type="NCBI Taxonomy" id="797122"/>
    <lineage>
        <taxon>Eukaryota</taxon>
        <taxon>Metamonada</taxon>
        <taxon>Carpediemonas-like organisms</taxon>
        <taxon>Kipferlia</taxon>
    </lineage>
</organism>
<evidence type="ECO:0000313" key="2">
    <source>
        <dbReference type="EMBL" id="GIQ83479.1"/>
    </source>
</evidence>
<feature type="repeat" description="WD" evidence="1">
    <location>
        <begin position="129"/>
        <end position="158"/>
    </location>
</feature>
<proteinExistence type="predicted"/>
<dbReference type="OrthoDB" id="2288928at2759"/>
<accession>A0A9K3CXI4</accession>
<dbReference type="AlphaFoldDB" id="A0A9K3CXI4"/>
<dbReference type="EMBL" id="BDIP01001066">
    <property type="protein sequence ID" value="GIQ83479.1"/>
    <property type="molecule type" value="Genomic_DNA"/>
</dbReference>
<feature type="non-terminal residue" evidence="2">
    <location>
        <position position="1"/>
    </location>
</feature>
<comment type="caution">
    <text evidence="2">The sequence shown here is derived from an EMBL/GenBank/DDBJ whole genome shotgun (WGS) entry which is preliminary data.</text>
</comment>
<dbReference type="Gene3D" id="2.130.10.10">
    <property type="entry name" value="YVTN repeat-like/Quinoprotein amine dehydrogenase"/>
    <property type="match status" value="1"/>
</dbReference>
<dbReference type="InterPro" id="IPR001680">
    <property type="entry name" value="WD40_rpt"/>
</dbReference>
<dbReference type="PROSITE" id="PS50294">
    <property type="entry name" value="WD_REPEATS_REGION"/>
    <property type="match status" value="1"/>
</dbReference>
<dbReference type="Proteomes" id="UP000265618">
    <property type="component" value="Unassembled WGS sequence"/>
</dbReference>
<keyword evidence="1" id="KW-0853">WD repeat</keyword>
<keyword evidence="3" id="KW-1185">Reference proteome</keyword>
<dbReference type="SUPFAM" id="SSF50978">
    <property type="entry name" value="WD40 repeat-like"/>
    <property type="match status" value="1"/>
</dbReference>
<dbReference type="Pfam" id="PF00400">
    <property type="entry name" value="WD40"/>
    <property type="match status" value="2"/>
</dbReference>
<dbReference type="InterPro" id="IPR015943">
    <property type="entry name" value="WD40/YVTN_repeat-like_dom_sf"/>
</dbReference>
<sequence length="158" mass="16831">MSEVLGDAEAQVEISDATGSPSVPEVVCKVPLCSIGIQNNSPVTFSSDGKYCAFVSSSRAIVICTGFSPEPQVKVIHNLGGNVVNSDLYSLAFHPEHPFIASAGEEGIYVWNWKTGALLQHVSADSHAKEAHEGSVFVLDWMYNGEVLVTGGKDAHIK</sequence>
<evidence type="ECO:0000313" key="3">
    <source>
        <dbReference type="Proteomes" id="UP000265618"/>
    </source>
</evidence>
<evidence type="ECO:0000256" key="1">
    <source>
        <dbReference type="PROSITE-ProRule" id="PRU00221"/>
    </source>
</evidence>